<evidence type="ECO:0000256" key="6">
    <source>
        <dbReference type="SAM" id="MobiDB-lite"/>
    </source>
</evidence>
<dbReference type="InterPro" id="IPR057258">
    <property type="entry name" value="Ribosomal_uS3"/>
</dbReference>
<dbReference type="GO" id="GO:0022627">
    <property type="term" value="C:cytosolic small ribosomal subunit"/>
    <property type="evidence" value="ECO:0007669"/>
    <property type="project" value="TreeGrafter"/>
</dbReference>
<dbReference type="Gene3D" id="3.30.300.20">
    <property type="match status" value="1"/>
</dbReference>
<dbReference type="GO" id="GO:0006412">
    <property type="term" value="P:translation"/>
    <property type="evidence" value="ECO:0007669"/>
    <property type="project" value="InterPro"/>
</dbReference>
<reference evidence="9" key="1">
    <citation type="submission" date="2022-10" db="EMBL/GenBank/DDBJ databases">
        <title>Novel sulphate-reducing endosymbionts in the free-living metamonad Anaeramoeba.</title>
        <authorList>
            <person name="Jerlstrom-Hultqvist J."/>
            <person name="Cepicka I."/>
            <person name="Gallot-Lavallee L."/>
            <person name="Salas-Leiva D."/>
            <person name="Curtis B.A."/>
            <person name="Zahonova K."/>
            <person name="Pipaliya S."/>
            <person name="Dacks J."/>
            <person name="Roger A.J."/>
        </authorList>
    </citation>
    <scope>NUCLEOTIDE SEQUENCE</scope>
    <source>
        <strain evidence="9">BMAN</strain>
    </source>
</reference>
<keyword evidence="2" id="KW-0694">RNA-binding</keyword>
<dbReference type="Pfam" id="PF07650">
    <property type="entry name" value="KH_2"/>
    <property type="match status" value="1"/>
</dbReference>
<dbReference type="InterPro" id="IPR004044">
    <property type="entry name" value="KH_dom_type_2"/>
</dbReference>
<sequence length="211" mass="23896">MTSEPTKISKKRKFINEGLFHAEVDSFFINHIAKLGYSGCRITTTPTRTNIWIQTTSPDKVAGDKGRKLRELTLLLQNRFNFPDGKVELYTQRVEHQFKKACYSAMRQIMDSGAKGCEIVVSGKLRGQRAKAMKFRDGYMLKTGTPSIEHVTKAVRHIKLKQGVLGVRVSIMLPYDPEEKKGGVTKRQPDSIHVFPPKDEVDAQTTEDNQN</sequence>
<dbReference type="SUPFAM" id="SSF54814">
    <property type="entry name" value="Prokaryotic type KH domain (KH-domain type II)"/>
    <property type="match status" value="1"/>
</dbReference>
<dbReference type="Pfam" id="PF00189">
    <property type="entry name" value="Ribosomal_S3_C"/>
    <property type="match status" value="1"/>
</dbReference>
<name>A0A9Q0RFP2_ANAIG</name>
<keyword evidence="10" id="KW-1185">Reference proteome</keyword>
<evidence type="ECO:0000256" key="1">
    <source>
        <dbReference type="ARBA" id="ARBA00010761"/>
    </source>
</evidence>
<dbReference type="PANTHER" id="PTHR11760:SF32">
    <property type="entry name" value="SMALL RIBOSOMAL SUBUNIT PROTEIN US3"/>
    <property type="match status" value="1"/>
</dbReference>
<dbReference type="InterPro" id="IPR009019">
    <property type="entry name" value="KH_sf_prok-type"/>
</dbReference>
<organism evidence="9 10">
    <name type="scientific">Anaeramoeba ignava</name>
    <name type="common">Anaerobic marine amoeba</name>
    <dbReference type="NCBI Taxonomy" id="1746090"/>
    <lineage>
        <taxon>Eukaryota</taxon>
        <taxon>Metamonada</taxon>
        <taxon>Anaeramoebidae</taxon>
        <taxon>Anaeramoeba</taxon>
    </lineage>
</organism>
<evidence type="ECO:0000256" key="4">
    <source>
        <dbReference type="ARBA" id="ARBA00023274"/>
    </source>
</evidence>
<gene>
    <name evidence="9" type="ORF">M0811_05598</name>
</gene>
<proteinExistence type="inferred from homology"/>
<evidence type="ECO:0000259" key="7">
    <source>
        <dbReference type="Pfam" id="PF00189"/>
    </source>
</evidence>
<comment type="caution">
    <text evidence="9">The sequence shown here is derived from an EMBL/GenBank/DDBJ whole genome shotgun (WGS) entry which is preliminary data.</text>
</comment>
<feature type="compositionally biased region" description="Basic and acidic residues" evidence="6">
    <location>
        <begin position="178"/>
        <end position="201"/>
    </location>
</feature>
<feature type="domain" description="KH type-2" evidence="8">
    <location>
        <begin position="24"/>
        <end position="95"/>
    </location>
</feature>
<evidence type="ECO:0000313" key="10">
    <source>
        <dbReference type="Proteomes" id="UP001149090"/>
    </source>
</evidence>
<dbReference type="OrthoDB" id="10248446at2759"/>
<dbReference type="InterPro" id="IPR036419">
    <property type="entry name" value="Ribosomal_S3_C_sf"/>
</dbReference>
<dbReference type="InterPro" id="IPR001351">
    <property type="entry name" value="Ribosomal_uS3_C"/>
</dbReference>
<evidence type="ECO:0000256" key="5">
    <source>
        <dbReference type="ARBA" id="ARBA00035408"/>
    </source>
</evidence>
<dbReference type="GO" id="GO:0003723">
    <property type="term" value="F:RNA binding"/>
    <property type="evidence" value="ECO:0007669"/>
    <property type="project" value="UniProtKB-KW"/>
</dbReference>
<dbReference type="PANTHER" id="PTHR11760">
    <property type="entry name" value="30S/40S RIBOSOMAL PROTEIN S3"/>
    <property type="match status" value="1"/>
</dbReference>
<dbReference type="EMBL" id="JAPDFW010000056">
    <property type="protein sequence ID" value="KAJ5077908.1"/>
    <property type="molecule type" value="Genomic_DNA"/>
</dbReference>
<accession>A0A9Q0RFP2</accession>
<dbReference type="Gene3D" id="3.30.1140.32">
    <property type="entry name" value="Ribosomal protein S3, C-terminal domain"/>
    <property type="match status" value="1"/>
</dbReference>
<keyword evidence="3 9" id="KW-0689">Ribosomal protein</keyword>
<keyword evidence="4" id="KW-0687">Ribonucleoprotein</keyword>
<feature type="region of interest" description="Disordered" evidence="6">
    <location>
        <begin position="178"/>
        <end position="211"/>
    </location>
</feature>
<evidence type="ECO:0000259" key="8">
    <source>
        <dbReference type="Pfam" id="PF07650"/>
    </source>
</evidence>
<evidence type="ECO:0000256" key="2">
    <source>
        <dbReference type="ARBA" id="ARBA00022884"/>
    </source>
</evidence>
<dbReference type="InterPro" id="IPR015946">
    <property type="entry name" value="KH_dom-like_a/b"/>
</dbReference>
<evidence type="ECO:0000256" key="3">
    <source>
        <dbReference type="ARBA" id="ARBA00022980"/>
    </source>
</evidence>
<dbReference type="SUPFAM" id="SSF54821">
    <property type="entry name" value="Ribosomal protein S3 C-terminal domain"/>
    <property type="match status" value="1"/>
</dbReference>
<dbReference type="AlphaFoldDB" id="A0A9Q0RFP2"/>
<comment type="similarity">
    <text evidence="1">Belongs to the universal ribosomal protein uS3 family.</text>
</comment>
<dbReference type="Proteomes" id="UP001149090">
    <property type="component" value="Unassembled WGS sequence"/>
</dbReference>
<evidence type="ECO:0000313" key="9">
    <source>
        <dbReference type="EMBL" id="KAJ5077908.1"/>
    </source>
</evidence>
<dbReference type="FunFam" id="3.30.300.20:FF:000006">
    <property type="entry name" value="40S ribosomal protein S3"/>
    <property type="match status" value="1"/>
</dbReference>
<dbReference type="OMA" id="NKKKWMI"/>
<dbReference type="GO" id="GO:0005634">
    <property type="term" value="C:nucleus"/>
    <property type="evidence" value="ECO:0007669"/>
    <property type="project" value="TreeGrafter"/>
</dbReference>
<dbReference type="CDD" id="cd02413">
    <property type="entry name" value="KH-II_40S_S3"/>
    <property type="match status" value="1"/>
</dbReference>
<feature type="domain" description="Small ribosomal subunit protein uS3 C-terminal" evidence="7">
    <location>
        <begin position="96"/>
        <end position="171"/>
    </location>
</feature>
<dbReference type="GO" id="GO:0003735">
    <property type="term" value="F:structural constituent of ribosome"/>
    <property type="evidence" value="ECO:0007669"/>
    <property type="project" value="InterPro"/>
</dbReference>
<protein>
    <recommendedName>
        <fullName evidence="5">40S ribosomal protein S3</fullName>
    </recommendedName>
</protein>